<evidence type="ECO:0000259" key="5">
    <source>
        <dbReference type="PROSITE" id="PS50995"/>
    </source>
</evidence>
<dbReference type="InterPro" id="IPR036390">
    <property type="entry name" value="WH_DNA-bd_sf"/>
</dbReference>
<dbReference type="InterPro" id="IPR023187">
    <property type="entry name" value="Tscrpt_reg_MarR-type_CS"/>
</dbReference>
<dbReference type="Proteomes" id="UP000248039">
    <property type="component" value="Unassembled WGS sequence"/>
</dbReference>
<dbReference type="PANTHER" id="PTHR33164:SF103">
    <property type="entry name" value="REGULATORY PROTEIN MARR"/>
    <property type="match status" value="1"/>
</dbReference>
<gene>
    <name evidence="6" type="ORF">C7C46_11795</name>
</gene>
<dbReference type="InterPro" id="IPR036388">
    <property type="entry name" value="WH-like_DNA-bd_sf"/>
</dbReference>
<dbReference type="InterPro" id="IPR000835">
    <property type="entry name" value="HTH_MarR-typ"/>
</dbReference>
<keyword evidence="1" id="KW-0805">Transcription regulation</keyword>
<dbReference type="SUPFAM" id="SSF46785">
    <property type="entry name" value="Winged helix' DNA-binding domain"/>
    <property type="match status" value="1"/>
</dbReference>
<keyword evidence="7" id="KW-1185">Reference proteome</keyword>
<keyword evidence="2" id="KW-0238">DNA-binding</keyword>
<proteinExistence type="predicted"/>
<dbReference type="PROSITE" id="PS01117">
    <property type="entry name" value="HTH_MARR_1"/>
    <property type="match status" value="1"/>
</dbReference>
<dbReference type="OrthoDB" id="3830756at2"/>
<dbReference type="GO" id="GO:0006950">
    <property type="term" value="P:response to stress"/>
    <property type="evidence" value="ECO:0007669"/>
    <property type="project" value="TreeGrafter"/>
</dbReference>
<organism evidence="6 7">
    <name type="scientific">Streptomyces tateyamensis</name>
    <dbReference type="NCBI Taxonomy" id="565073"/>
    <lineage>
        <taxon>Bacteria</taxon>
        <taxon>Bacillati</taxon>
        <taxon>Actinomycetota</taxon>
        <taxon>Actinomycetes</taxon>
        <taxon>Kitasatosporales</taxon>
        <taxon>Streptomycetaceae</taxon>
        <taxon>Streptomyces</taxon>
    </lineage>
</organism>
<dbReference type="PROSITE" id="PS50995">
    <property type="entry name" value="HTH_MARR_2"/>
    <property type="match status" value="1"/>
</dbReference>
<dbReference type="RefSeq" id="WP_110668570.1">
    <property type="nucleotide sequence ID" value="NZ_PYBW01000037.1"/>
</dbReference>
<evidence type="ECO:0000313" key="6">
    <source>
        <dbReference type="EMBL" id="PYC81166.1"/>
    </source>
</evidence>
<feature type="region of interest" description="Disordered" evidence="4">
    <location>
        <begin position="153"/>
        <end position="190"/>
    </location>
</feature>
<sequence>MDTVSPLPGRSDAAAIASSVVELLEVLWGGGRDLVAAPVSVSQLRVLYVLEASDGINLRTLTQALDTRPSSASRLCDRLEAIGLVQRTPSAASRRELELHLTASGRAFLAGLRADREQSLQGVLEAMTAADRRALMSGLTSFRAAAVGVTAQRTTPGVPGGEPVADESGHDGSGHDVVQGVRDVGPARSA</sequence>
<feature type="domain" description="HTH marR-type" evidence="5">
    <location>
        <begin position="1"/>
        <end position="144"/>
    </location>
</feature>
<dbReference type="SMART" id="SM00347">
    <property type="entry name" value="HTH_MARR"/>
    <property type="match status" value="1"/>
</dbReference>
<dbReference type="GO" id="GO:0003677">
    <property type="term" value="F:DNA binding"/>
    <property type="evidence" value="ECO:0007669"/>
    <property type="project" value="UniProtKB-KW"/>
</dbReference>
<evidence type="ECO:0000256" key="3">
    <source>
        <dbReference type="ARBA" id="ARBA00023163"/>
    </source>
</evidence>
<dbReference type="AlphaFoldDB" id="A0A2V4NGB1"/>
<dbReference type="Gene3D" id="1.10.10.10">
    <property type="entry name" value="Winged helix-like DNA-binding domain superfamily/Winged helix DNA-binding domain"/>
    <property type="match status" value="1"/>
</dbReference>
<evidence type="ECO:0000313" key="7">
    <source>
        <dbReference type="Proteomes" id="UP000248039"/>
    </source>
</evidence>
<name>A0A2V4NGB1_9ACTN</name>
<evidence type="ECO:0000256" key="4">
    <source>
        <dbReference type="SAM" id="MobiDB-lite"/>
    </source>
</evidence>
<dbReference type="InterPro" id="IPR039422">
    <property type="entry name" value="MarR/SlyA-like"/>
</dbReference>
<dbReference type="PANTHER" id="PTHR33164">
    <property type="entry name" value="TRANSCRIPTIONAL REGULATOR, MARR FAMILY"/>
    <property type="match status" value="1"/>
</dbReference>
<reference evidence="6 7" key="1">
    <citation type="submission" date="2018-03" db="EMBL/GenBank/DDBJ databases">
        <title>Bioinformatic expansion and discovery of thiopeptide antibiotics.</title>
        <authorList>
            <person name="Schwalen C.J."/>
            <person name="Hudson G.A."/>
            <person name="Mitchell D.A."/>
        </authorList>
    </citation>
    <scope>NUCLEOTIDE SEQUENCE [LARGE SCALE GENOMIC DNA]</scope>
    <source>
        <strain evidence="6 7">ATCC 21389</strain>
    </source>
</reference>
<dbReference type="GO" id="GO:0003700">
    <property type="term" value="F:DNA-binding transcription factor activity"/>
    <property type="evidence" value="ECO:0007669"/>
    <property type="project" value="InterPro"/>
</dbReference>
<evidence type="ECO:0000256" key="2">
    <source>
        <dbReference type="ARBA" id="ARBA00023125"/>
    </source>
</evidence>
<accession>A0A2V4NGB1</accession>
<comment type="caution">
    <text evidence="6">The sequence shown here is derived from an EMBL/GenBank/DDBJ whole genome shotgun (WGS) entry which is preliminary data.</text>
</comment>
<protein>
    <submittedName>
        <fullName evidence="6">MarR family transcriptional regulator</fullName>
    </submittedName>
</protein>
<keyword evidence="3" id="KW-0804">Transcription</keyword>
<dbReference type="EMBL" id="PYBW01000037">
    <property type="protein sequence ID" value="PYC81166.1"/>
    <property type="molecule type" value="Genomic_DNA"/>
</dbReference>
<dbReference type="Pfam" id="PF12802">
    <property type="entry name" value="MarR_2"/>
    <property type="match status" value="1"/>
</dbReference>
<evidence type="ECO:0000256" key="1">
    <source>
        <dbReference type="ARBA" id="ARBA00023015"/>
    </source>
</evidence>